<dbReference type="Proteomes" id="UP000821845">
    <property type="component" value="Chromosome 10"/>
</dbReference>
<gene>
    <name evidence="1" type="ORF">HPB50_008459</name>
</gene>
<proteinExistence type="predicted"/>
<dbReference type="EMBL" id="CM023490">
    <property type="protein sequence ID" value="KAH6942622.1"/>
    <property type="molecule type" value="Genomic_DNA"/>
</dbReference>
<reference evidence="1" key="1">
    <citation type="submission" date="2020-05" db="EMBL/GenBank/DDBJ databases">
        <title>Large-scale comparative analyses of tick genomes elucidate their genetic diversity and vector capacities.</title>
        <authorList>
            <person name="Jia N."/>
            <person name="Wang J."/>
            <person name="Shi W."/>
            <person name="Du L."/>
            <person name="Sun Y."/>
            <person name="Zhan W."/>
            <person name="Jiang J."/>
            <person name="Wang Q."/>
            <person name="Zhang B."/>
            <person name="Ji P."/>
            <person name="Sakyi L.B."/>
            <person name="Cui X."/>
            <person name="Yuan T."/>
            <person name="Jiang B."/>
            <person name="Yang W."/>
            <person name="Lam T.T.-Y."/>
            <person name="Chang Q."/>
            <person name="Ding S."/>
            <person name="Wang X."/>
            <person name="Zhu J."/>
            <person name="Ruan X."/>
            <person name="Zhao L."/>
            <person name="Wei J."/>
            <person name="Que T."/>
            <person name="Du C."/>
            <person name="Cheng J."/>
            <person name="Dai P."/>
            <person name="Han X."/>
            <person name="Huang E."/>
            <person name="Gao Y."/>
            <person name="Liu J."/>
            <person name="Shao H."/>
            <person name="Ye R."/>
            <person name="Li L."/>
            <person name="Wei W."/>
            <person name="Wang X."/>
            <person name="Wang C."/>
            <person name="Yang T."/>
            <person name="Huo Q."/>
            <person name="Li W."/>
            <person name="Guo W."/>
            <person name="Chen H."/>
            <person name="Zhou L."/>
            <person name="Ni X."/>
            <person name="Tian J."/>
            <person name="Zhou Y."/>
            <person name="Sheng Y."/>
            <person name="Liu T."/>
            <person name="Pan Y."/>
            <person name="Xia L."/>
            <person name="Li J."/>
            <person name="Zhao F."/>
            <person name="Cao W."/>
        </authorList>
    </citation>
    <scope>NUCLEOTIDE SEQUENCE</scope>
    <source>
        <strain evidence="1">Hyas-2018</strain>
    </source>
</reference>
<protein>
    <submittedName>
        <fullName evidence="1">Uncharacterized protein</fullName>
    </submittedName>
</protein>
<sequence length="163" mass="17822">MASSSSSEGFDETAKSFLPTSQRATYSRVPEIVAESSEIKMRTNELRAREAFGYLRPSLVKKVQDGMDTSALKLTTAAEVARSQQSEGSDIAASSKSAKECANLALLLRDLVDCTVIKADLSWDTAWTGSSLRQLAELDMRLSRAADAIDTDIKMLQQRIARL</sequence>
<accession>A0ACB7TB53</accession>
<evidence type="ECO:0000313" key="1">
    <source>
        <dbReference type="EMBL" id="KAH6942622.1"/>
    </source>
</evidence>
<name>A0ACB7TB53_HYAAI</name>
<evidence type="ECO:0000313" key="2">
    <source>
        <dbReference type="Proteomes" id="UP000821845"/>
    </source>
</evidence>
<comment type="caution">
    <text evidence="1">The sequence shown here is derived from an EMBL/GenBank/DDBJ whole genome shotgun (WGS) entry which is preliminary data.</text>
</comment>
<keyword evidence="2" id="KW-1185">Reference proteome</keyword>
<organism evidence="1 2">
    <name type="scientific">Hyalomma asiaticum</name>
    <name type="common">Tick</name>
    <dbReference type="NCBI Taxonomy" id="266040"/>
    <lineage>
        <taxon>Eukaryota</taxon>
        <taxon>Metazoa</taxon>
        <taxon>Ecdysozoa</taxon>
        <taxon>Arthropoda</taxon>
        <taxon>Chelicerata</taxon>
        <taxon>Arachnida</taxon>
        <taxon>Acari</taxon>
        <taxon>Parasitiformes</taxon>
        <taxon>Ixodida</taxon>
        <taxon>Ixodoidea</taxon>
        <taxon>Ixodidae</taxon>
        <taxon>Hyalomminae</taxon>
        <taxon>Hyalomma</taxon>
    </lineage>
</organism>